<keyword evidence="3" id="KW-0677">Repeat</keyword>
<dbReference type="GO" id="GO:0010468">
    <property type="term" value="P:regulation of gene expression"/>
    <property type="evidence" value="ECO:0007669"/>
    <property type="project" value="TreeGrafter"/>
</dbReference>
<dbReference type="SMART" id="SM00249">
    <property type="entry name" value="PHD"/>
    <property type="match status" value="3"/>
</dbReference>
<evidence type="ECO:0000259" key="10">
    <source>
        <dbReference type="PROSITE" id="PS51011"/>
    </source>
</evidence>
<evidence type="ECO:0000259" key="11">
    <source>
        <dbReference type="PROSITE" id="PS51183"/>
    </source>
</evidence>
<evidence type="ECO:0000259" key="9">
    <source>
        <dbReference type="PROSITE" id="PS50016"/>
    </source>
</evidence>
<dbReference type="PROSITE" id="PS01359">
    <property type="entry name" value="ZF_PHD_1"/>
    <property type="match status" value="3"/>
</dbReference>
<evidence type="ECO:0000313" key="13">
    <source>
        <dbReference type="EMBL" id="KAH9301679.1"/>
    </source>
</evidence>
<gene>
    <name evidence="13" type="ORF">KI387_013262</name>
</gene>
<dbReference type="InterPro" id="IPR001606">
    <property type="entry name" value="ARID_dom"/>
</dbReference>
<dbReference type="InterPro" id="IPR001965">
    <property type="entry name" value="Znf_PHD"/>
</dbReference>
<dbReference type="PROSITE" id="PS51184">
    <property type="entry name" value="JMJC"/>
    <property type="match status" value="1"/>
</dbReference>
<dbReference type="GO" id="GO:0003677">
    <property type="term" value="F:DNA binding"/>
    <property type="evidence" value="ECO:0007669"/>
    <property type="project" value="InterPro"/>
</dbReference>
<dbReference type="InterPro" id="IPR003347">
    <property type="entry name" value="JmjC_dom"/>
</dbReference>
<dbReference type="InterPro" id="IPR036431">
    <property type="entry name" value="ARID_dom_sf"/>
</dbReference>
<feature type="compositionally biased region" description="Basic and acidic residues" evidence="8">
    <location>
        <begin position="12"/>
        <end position="29"/>
    </location>
</feature>
<dbReference type="Pfam" id="PF08429">
    <property type="entry name" value="PLU-1"/>
    <property type="match status" value="5"/>
</dbReference>
<dbReference type="GO" id="GO:0005634">
    <property type="term" value="C:nucleus"/>
    <property type="evidence" value="ECO:0007669"/>
    <property type="project" value="UniProtKB-SubCell"/>
</dbReference>
<dbReference type="SMART" id="SM00501">
    <property type="entry name" value="BRIGHT"/>
    <property type="match status" value="1"/>
</dbReference>
<dbReference type="InterPro" id="IPR003349">
    <property type="entry name" value="JmjN"/>
</dbReference>
<evidence type="ECO:0000259" key="12">
    <source>
        <dbReference type="PROSITE" id="PS51184"/>
    </source>
</evidence>
<feature type="non-terminal residue" evidence="13">
    <location>
        <position position="1"/>
    </location>
</feature>
<comment type="subcellular location">
    <subcellularLocation>
        <location evidence="1">Nucleus</location>
    </subcellularLocation>
</comment>
<dbReference type="GO" id="GO:0000785">
    <property type="term" value="C:chromatin"/>
    <property type="evidence" value="ECO:0007669"/>
    <property type="project" value="TreeGrafter"/>
</dbReference>
<feature type="region of interest" description="Disordered" evidence="8">
    <location>
        <begin position="1"/>
        <end position="37"/>
    </location>
</feature>
<dbReference type="InterPro" id="IPR019786">
    <property type="entry name" value="Zinc_finger_PHD-type_CS"/>
</dbReference>
<feature type="compositionally biased region" description="Basic residues" evidence="8">
    <location>
        <begin position="1"/>
        <end position="11"/>
    </location>
</feature>
<dbReference type="Pfam" id="PF00628">
    <property type="entry name" value="PHD"/>
    <property type="match status" value="2"/>
</dbReference>
<dbReference type="Gene3D" id="2.60.120.650">
    <property type="entry name" value="Cupin"/>
    <property type="match status" value="2"/>
</dbReference>
<feature type="domain" description="ARID" evidence="10">
    <location>
        <begin position="105"/>
        <end position="201"/>
    </location>
</feature>
<dbReference type="Gene3D" id="3.30.40.10">
    <property type="entry name" value="Zinc/RING finger domain, C3HC4 (zinc finger)"/>
    <property type="match status" value="2"/>
</dbReference>
<evidence type="ECO:0000256" key="4">
    <source>
        <dbReference type="ARBA" id="ARBA00022771"/>
    </source>
</evidence>
<dbReference type="InterPro" id="IPR004198">
    <property type="entry name" value="Znf_C5HC2"/>
</dbReference>
<sequence length="1814" mass="206476">MGRGRGRSRSRGKGDDKDKDACVQREKEGGGGLNLPQAPVFYPSEDEFRDPLGFIERIRGEAEAYGVCRIVPPKSWKPPCALDLDKFAFPTKVQPLHHLSQRPSTCDAHTFHLDYERFLLDKDNKPSSRLPSPSFQGQQVDLCQLFNAVKRYGGFHSVVQHKKWGEVSRILNPIAHTSAHYNSLLCKLYQKHLLDYETYQIRNNSNSNPTTTPKCKRRKGSSSPLKGVKRRRKMKEEGSSSADQICEQCKSGQHEEVMLLCDRCDRGWHIYCLSPPLAGVPSGNWYCLDCLNSEIDTFGFTPGDLYSLDSFRRFADRFKRKCFGTTANIVSHGQIEDRFWEIVERSGEGQTGGEVEVMYGSDLDTSLYGSGFPRSFDKMPAHVDPKLWEEHTISPWNLNNFPKLQGSMLRLVHDNIAGVMVPWLYVGMLFSSFCWHFEDHCFYSINYLHWGEPKRWYSVPGSAAEAFEQVMRKTFPDLFESQPDLLFQLVTMLNPTVLKANAVPVFTTLQEAGNFVITFPRSFHGGFNCGLNCAEAVNFAPADWLPHGGFGAELYRLYHKPAVLSHDELLCVVAKSGCSEGARSFLKKELVRVIKNERIYRERLWKNGVVRISRMAPRKHPEYVGTEEDPECVICRYYLHLSAVMCCCRPGALVCLQHAERLCECDQDKKCLVYRYSLAELDDLILMEDKQNAERDHAAEESKVRTRRISGKKSTSSQTTLIKKVKGRLVTQKELAEAWVASARSIIHSPITEDNINDILKEAEQFLWAGHEMDLVRSMEEELRVAQKWSQDLRDCLSTIESWMNDKHTRSIKVTLNFARDLIGVDPVPCIEPGFSKLKAMVEDASKLERQINVALSSSSPVTIEELKDIQSRTMESPFKLVELECLESVIDSAKDWLARAEECLFRKKNHLASDTFFHNINTLYDLQSAVAKIPVVLPEMALLNSLIKRIEIWQEHARELLTSPLSLKELNVTLQDAEDFNVSTPELGLLREYKCNALSWMERCHSILDGIHKKIDYSSLVEDLTSILAEGRALRIQVEELGSVELELRNFLWREKACKALGRRLPLKILEELTTEVSRLQLPNEKLVAEVWTAVQAARAWEQCAKKLLCAGGCISEFNDLVRKSDNIFATLPTLIHIKDAILAADLWLENAKPFLDQVFGIQHVGSPQLSVDVLKELLNKSELLKATLKQPELLRKALKNIETWRTKAAMLQASANLLLNSENAWNVVHDNNWDRNGLMKKLEELIACLNSSIKSGMGFGFELDEITMLREVSAALTWNLKALSFFSKSPSQADVDSLINDARNLPIKPREYKLLESSLLESKQWLAQVYLLLPESNSKKKCNIQDLEDLVMNSKKLKISFPIKVGQIEEAICKHRAWQKEVHALFNCKSCALTWPEFLKLKEAGESSIVEDVSLKMLASKVADTESWILRCKSVTEGFRSSGLPLHVFLLQIKESLDGALWKFQISNTISEEENRCICNAKSRGSYPNTVYCENCRDRYHSSCLGLKQTEILTTRHYVCPFCSAVACGSLSNEETWQRVSKRNCPPIDIFVGLLNEAKSLSPWIQEVELVHRIVERAKEWQSYLKGTISSALVQQDKNFSFDSRSLVIALKTIEVVKLQSQESSMLEVALCINSWRNKAKVLVESTTKPSLRHIQRILKEGLCMQVSSKEYYLLEMMRVERIASQWTMQAKQVLADRGALELDEVFKFIAEGERLPVDIRRELAALKVRSVLYCICRKPYDEERAMIACDRCNEWYHFDCLNLPEPDSSDEGCELLLQQECGPTGEFICPVCEPSDKQDSSSLHVKLEDDD</sequence>
<feature type="region of interest" description="Disordered" evidence="8">
    <location>
        <begin position="202"/>
        <end position="239"/>
    </location>
</feature>
<keyword evidence="4 7" id="KW-0863">Zinc-finger</keyword>
<dbReference type="PROSITE" id="PS51183">
    <property type="entry name" value="JMJN"/>
    <property type="match status" value="1"/>
</dbReference>
<feature type="compositionally biased region" description="Low complexity" evidence="8">
    <location>
        <begin position="203"/>
        <end position="213"/>
    </location>
</feature>
<keyword evidence="2" id="KW-0479">Metal-binding</keyword>
<evidence type="ECO:0000256" key="3">
    <source>
        <dbReference type="ARBA" id="ARBA00022737"/>
    </source>
</evidence>
<evidence type="ECO:0000313" key="14">
    <source>
        <dbReference type="Proteomes" id="UP000824469"/>
    </source>
</evidence>
<evidence type="ECO:0000256" key="1">
    <source>
        <dbReference type="ARBA" id="ARBA00004123"/>
    </source>
</evidence>
<dbReference type="InterPro" id="IPR013637">
    <property type="entry name" value="Lys_sp_deMease-like_dom"/>
</dbReference>
<name>A0AA38CSF1_TAXCH</name>
<dbReference type="CDD" id="cd15543">
    <property type="entry name" value="PHD_RSF1"/>
    <property type="match status" value="1"/>
</dbReference>
<evidence type="ECO:0000256" key="2">
    <source>
        <dbReference type="ARBA" id="ARBA00022723"/>
    </source>
</evidence>
<dbReference type="SMART" id="SM00545">
    <property type="entry name" value="JmjN"/>
    <property type="match status" value="1"/>
</dbReference>
<reference evidence="13 14" key="1">
    <citation type="journal article" date="2021" name="Nat. Plants">
        <title>The Taxus genome provides insights into paclitaxel biosynthesis.</title>
        <authorList>
            <person name="Xiong X."/>
            <person name="Gou J."/>
            <person name="Liao Q."/>
            <person name="Li Y."/>
            <person name="Zhou Q."/>
            <person name="Bi G."/>
            <person name="Li C."/>
            <person name="Du R."/>
            <person name="Wang X."/>
            <person name="Sun T."/>
            <person name="Guo L."/>
            <person name="Liang H."/>
            <person name="Lu P."/>
            <person name="Wu Y."/>
            <person name="Zhang Z."/>
            <person name="Ro D.K."/>
            <person name="Shang Y."/>
            <person name="Huang S."/>
            <person name="Yan J."/>
        </authorList>
    </citation>
    <scope>NUCLEOTIDE SEQUENCE [LARGE SCALE GENOMIC DNA]</scope>
    <source>
        <strain evidence="13">Ta-2019</strain>
    </source>
</reference>
<comment type="caution">
    <text evidence="13">The sequence shown here is derived from an EMBL/GenBank/DDBJ whole genome shotgun (WGS) entry which is preliminary data.</text>
</comment>
<dbReference type="PROSITE" id="PS51011">
    <property type="entry name" value="ARID"/>
    <property type="match status" value="1"/>
</dbReference>
<organism evidence="13 14">
    <name type="scientific">Taxus chinensis</name>
    <name type="common">Chinese yew</name>
    <name type="synonym">Taxus wallichiana var. chinensis</name>
    <dbReference type="NCBI Taxonomy" id="29808"/>
    <lineage>
        <taxon>Eukaryota</taxon>
        <taxon>Viridiplantae</taxon>
        <taxon>Streptophyta</taxon>
        <taxon>Embryophyta</taxon>
        <taxon>Tracheophyta</taxon>
        <taxon>Spermatophyta</taxon>
        <taxon>Pinopsida</taxon>
        <taxon>Pinidae</taxon>
        <taxon>Conifers II</taxon>
        <taxon>Cupressales</taxon>
        <taxon>Taxaceae</taxon>
        <taxon>Taxus</taxon>
    </lineage>
</organism>
<dbReference type="InterPro" id="IPR013083">
    <property type="entry name" value="Znf_RING/FYVE/PHD"/>
</dbReference>
<dbReference type="SMART" id="SM01014">
    <property type="entry name" value="ARID"/>
    <property type="match status" value="1"/>
</dbReference>
<dbReference type="PANTHER" id="PTHR10694:SF133">
    <property type="entry name" value="LYSINE-SPECIFIC DEMETHYLASE JMJ17"/>
    <property type="match status" value="1"/>
</dbReference>
<dbReference type="SUPFAM" id="SSF46774">
    <property type="entry name" value="ARID-like"/>
    <property type="match status" value="1"/>
</dbReference>
<keyword evidence="14" id="KW-1185">Reference proteome</keyword>
<dbReference type="SUPFAM" id="SSF51197">
    <property type="entry name" value="Clavaminate synthase-like"/>
    <property type="match status" value="1"/>
</dbReference>
<dbReference type="EMBL" id="JAHRHJ020000009">
    <property type="protein sequence ID" value="KAH9301679.1"/>
    <property type="molecule type" value="Genomic_DNA"/>
</dbReference>
<dbReference type="Pfam" id="PF02373">
    <property type="entry name" value="JmjC"/>
    <property type="match status" value="1"/>
</dbReference>
<dbReference type="OMA" id="LWAGHEM"/>
<dbReference type="PANTHER" id="PTHR10694">
    <property type="entry name" value="LYSINE-SPECIFIC DEMETHYLASE"/>
    <property type="match status" value="1"/>
</dbReference>
<evidence type="ECO:0000256" key="7">
    <source>
        <dbReference type="PROSITE-ProRule" id="PRU00146"/>
    </source>
</evidence>
<dbReference type="GO" id="GO:0008270">
    <property type="term" value="F:zinc ion binding"/>
    <property type="evidence" value="ECO:0007669"/>
    <property type="project" value="UniProtKB-KW"/>
</dbReference>
<dbReference type="CDD" id="cd16100">
    <property type="entry name" value="ARID"/>
    <property type="match status" value="1"/>
</dbReference>
<feature type="domain" description="PHD-type" evidence="9">
    <location>
        <begin position="243"/>
        <end position="293"/>
    </location>
</feature>
<dbReference type="GO" id="GO:0032452">
    <property type="term" value="F:histone demethylase activity"/>
    <property type="evidence" value="ECO:0007669"/>
    <property type="project" value="TreeGrafter"/>
</dbReference>
<dbReference type="Pfam" id="PF01388">
    <property type="entry name" value="ARID"/>
    <property type="match status" value="1"/>
</dbReference>
<dbReference type="Pfam" id="PF02375">
    <property type="entry name" value="JmjN"/>
    <property type="match status" value="1"/>
</dbReference>
<dbReference type="Gene3D" id="2.30.30.1150">
    <property type="match status" value="1"/>
</dbReference>
<dbReference type="CDD" id="cd15489">
    <property type="entry name" value="PHD_SF"/>
    <property type="match status" value="1"/>
</dbReference>
<accession>A0AA38CSF1</accession>
<keyword evidence="5" id="KW-0862">Zinc</keyword>
<dbReference type="PROSITE" id="PS50016">
    <property type="entry name" value="ZF_PHD_2"/>
    <property type="match status" value="2"/>
</dbReference>
<dbReference type="Proteomes" id="UP000824469">
    <property type="component" value="Unassembled WGS sequence"/>
</dbReference>
<evidence type="ECO:0000256" key="5">
    <source>
        <dbReference type="ARBA" id="ARBA00022833"/>
    </source>
</evidence>
<feature type="domain" description="JmjN" evidence="11">
    <location>
        <begin position="38"/>
        <end position="79"/>
    </location>
</feature>
<dbReference type="SMART" id="SM00558">
    <property type="entry name" value="JmjC"/>
    <property type="match status" value="1"/>
</dbReference>
<proteinExistence type="predicted"/>
<dbReference type="InterPro" id="IPR011011">
    <property type="entry name" value="Znf_FYVE_PHD"/>
</dbReference>
<dbReference type="InterPro" id="IPR019787">
    <property type="entry name" value="Znf_PHD-finger"/>
</dbReference>
<feature type="domain" description="JmjC" evidence="12">
    <location>
        <begin position="390"/>
        <end position="556"/>
    </location>
</feature>
<protein>
    <submittedName>
        <fullName evidence="13">Uncharacterized protein</fullName>
    </submittedName>
</protein>
<dbReference type="SUPFAM" id="SSF57903">
    <property type="entry name" value="FYVE/PHD zinc finger"/>
    <property type="match status" value="3"/>
</dbReference>
<evidence type="ECO:0000256" key="8">
    <source>
        <dbReference type="SAM" id="MobiDB-lite"/>
    </source>
</evidence>
<dbReference type="Pfam" id="PF02928">
    <property type="entry name" value="zf-C5HC2"/>
    <property type="match status" value="1"/>
</dbReference>
<keyword evidence="6" id="KW-0539">Nucleus</keyword>
<evidence type="ECO:0000256" key="6">
    <source>
        <dbReference type="ARBA" id="ARBA00023242"/>
    </source>
</evidence>
<feature type="domain" description="PHD-type" evidence="9">
    <location>
        <begin position="1734"/>
        <end position="1798"/>
    </location>
</feature>